<keyword evidence="2" id="KW-1185">Reference proteome</keyword>
<dbReference type="EMBL" id="KB745806">
    <property type="protein sequence ID" value="EOA93629.1"/>
    <property type="molecule type" value="Genomic_DNA"/>
</dbReference>
<reference evidence="2" key="1">
    <citation type="journal article" date="2013" name="Nat. Genet.">
        <title>The duck genome and transcriptome provide insight into an avian influenza virus reservoir species.</title>
        <authorList>
            <person name="Huang Y."/>
            <person name="Li Y."/>
            <person name="Burt D.W."/>
            <person name="Chen H."/>
            <person name="Zhang Y."/>
            <person name="Qian W."/>
            <person name="Kim H."/>
            <person name="Gan S."/>
            <person name="Zhao Y."/>
            <person name="Li J."/>
            <person name="Yi K."/>
            <person name="Feng H."/>
            <person name="Zhu P."/>
            <person name="Li B."/>
            <person name="Liu Q."/>
            <person name="Fairley S."/>
            <person name="Magor K.E."/>
            <person name="Du Z."/>
            <person name="Hu X."/>
            <person name="Goodman L."/>
            <person name="Tafer H."/>
            <person name="Vignal A."/>
            <person name="Lee T."/>
            <person name="Kim K.W."/>
            <person name="Sheng Z."/>
            <person name="An Y."/>
            <person name="Searle S."/>
            <person name="Herrero J."/>
            <person name="Groenen M.A."/>
            <person name="Crooijmans R.P."/>
            <person name="Faraut T."/>
            <person name="Cai Q."/>
            <person name="Webster R.G."/>
            <person name="Aldridge J.R."/>
            <person name="Warren W.C."/>
            <person name="Bartschat S."/>
            <person name="Kehr S."/>
            <person name="Marz M."/>
            <person name="Stadler P.F."/>
            <person name="Smith J."/>
            <person name="Kraus R.H."/>
            <person name="Zhao Y."/>
            <person name="Ren L."/>
            <person name="Fei J."/>
            <person name="Morisson M."/>
            <person name="Kaiser P."/>
            <person name="Griffin D.K."/>
            <person name="Rao M."/>
            <person name="Pitel F."/>
            <person name="Wang J."/>
            <person name="Li N."/>
        </authorList>
    </citation>
    <scope>NUCLEOTIDE SEQUENCE [LARGE SCALE GENOMIC DNA]</scope>
</reference>
<dbReference type="AlphaFoldDB" id="R0KWT8"/>
<name>R0KWT8_ANAPL</name>
<gene>
    <name evidence="1" type="ORF">Anapl_09740</name>
</gene>
<sequence length="357" mass="37601">MAAAAWPGSLPHKHAPCQSSLPRGSLQMCHGLTWAMPLVHGSLLRAPARPGVAQGGDLRCWAVGRQSHAVLGLEAVPGEGGGATCPPCEWGLLSILLAPLSHFPTLVSISKAGQQKAADAHSEPIKNIFLPYVGALLWHVASSQLAVFCGMPVPAAEQRGAGFLEGCSPANPCARTLDAAAAQASSAACGLPFCGWGNCCVMKCVGIWARSRAVERKNRKITTANMARCQAADIQAALPPGVKAAPLQPSLIAACPESPHGAAHELLLSFSLMANKNKLYLLLILLFFGEGVQTMKHTAPSSQADRAGHVRRDARLQRLGYWSEPEQLAPALVEIPLLKERGVMKSACPTHVGARQE</sequence>
<evidence type="ECO:0000313" key="1">
    <source>
        <dbReference type="EMBL" id="EOA93629.1"/>
    </source>
</evidence>
<evidence type="ECO:0000313" key="2">
    <source>
        <dbReference type="Proteomes" id="UP000296049"/>
    </source>
</evidence>
<organism evidence="1 2">
    <name type="scientific">Anas platyrhynchos</name>
    <name type="common">Mallard</name>
    <name type="synonym">Anas boschas</name>
    <dbReference type="NCBI Taxonomy" id="8839"/>
    <lineage>
        <taxon>Eukaryota</taxon>
        <taxon>Metazoa</taxon>
        <taxon>Chordata</taxon>
        <taxon>Craniata</taxon>
        <taxon>Vertebrata</taxon>
        <taxon>Euteleostomi</taxon>
        <taxon>Archelosauria</taxon>
        <taxon>Archosauria</taxon>
        <taxon>Dinosauria</taxon>
        <taxon>Saurischia</taxon>
        <taxon>Theropoda</taxon>
        <taxon>Coelurosauria</taxon>
        <taxon>Aves</taxon>
        <taxon>Neognathae</taxon>
        <taxon>Galloanserae</taxon>
        <taxon>Anseriformes</taxon>
        <taxon>Anatidae</taxon>
        <taxon>Anatinae</taxon>
        <taxon>Anas</taxon>
    </lineage>
</organism>
<protein>
    <submittedName>
        <fullName evidence="1">Uncharacterized protein</fullName>
    </submittedName>
</protein>
<proteinExistence type="predicted"/>
<dbReference type="Proteomes" id="UP000296049">
    <property type="component" value="Unassembled WGS sequence"/>
</dbReference>
<accession>R0KWT8</accession>